<organism evidence="2">
    <name type="scientific">Siphoviridae sp. ctrCv3</name>
    <dbReference type="NCBI Taxonomy" id="2827954"/>
    <lineage>
        <taxon>Viruses</taxon>
        <taxon>Duplodnaviria</taxon>
        <taxon>Heunggongvirae</taxon>
        <taxon>Uroviricota</taxon>
        <taxon>Caudoviricetes</taxon>
    </lineage>
</organism>
<dbReference type="EMBL" id="BK032572">
    <property type="protein sequence ID" value="DAF48705.1"/>
    <property type="molecule type" value="Genomic_DNA"/>
</dbReference>
<reference evidence="2" key="1">
    <citation type="journal article" date="2021" name="Proc. Natl. Acad. Sci. U.S.A.">
        <title>A Catalog of Tens of Thousands of Viruses from Human Metagenomes Reveals Hidden Associations with Chronic Diseases.</title>
        <authorList>
            <person name="Tisza M.J."/>
            <person name="Buck C.B."/>
        </authorList>
    </citation>
    <scope>NUCLEOTIDE SEQUENCE</scope>
    <source>
        <strain evidence="2">CtrCv3</strain>
    </source>
</reference>
<protein>
    <submittedName>
        <fullName evidence="2">Uncharacterized protein</fullName>
    </submittedName>
</protein>
<accession>A0A8S5SCN8</accession>
<evidence type="ECO:0000313" key="2">
    <source>
        <dbReference type="EMBL" id="DAF48705.1"/>
    </source>
</evidence>
<feature type="region of interest" description="Disordered" evidence="1">
    <location>
        <begin position="1"/>
        <end position="68"/>
    </location>
</feature>
<feature type="compositionally biased region" description="Polar residues" evidence="1">
    <location>
        <begin position="17"/>
        <end position="39"/>
    </location>
</feature>
<sequence length="68" mass="7404">MSPSGSTGARKRRRTEYTSPTRSMPSSAATRCSTGASLTSSVREKSRSRRRSSRASAPHLEAMKNECI</sequence>
<evidence type="ECO:0000256" key="1">
    <source>
        <dbReference type="SAM" id="MobiDB-lite"/>
    </source>
</evidence>
<proteinExistence type="predicted"/>
<name>A0A8S5SCN8_9CAUD</name>